<evidence type="ECO:0000256" key="3">
    <source>
        <dbReference type="ARBA" id="ARBA00022679"/>
    </source>
</evidence>
<dbReference type="GO" id="GO:0034625">
    <property type="term" value="P:fatty acid elongation, monounsaturated fatty acid"/>
    <property type="evidence" value="ECO:0007669"/>
    <property type="project" value="TreeGrafter"/>
</dbReference>
<evidence type="ECO:0000256" key="5">
    <source>
        <dbReference type="ARBA" id="ARBA00022989"/>
    </source>
</evidence>
<evidence type="ECO:0000256" key="8">
    <source>
        <dbReference type="SAM" id="Phobius"/>
    </source>
</evidence>
<evidence type="ECO:0000256" key="4">
    <source>
        <dbReference type="ARBA" id="ARBA00022692"/>
    </source>
</evidence>
<feature type="transmembrane region" description="Helical" evidence="8">
    <location>
        <begin position="12"/>
        <end position="29"/>
    </location>
</feature>
<dbReference type="GO" id="GO:0030148">
    <property type="term" value="P:sphingolipid biosynthetic process"/>
    <property type="evidence" value="ECO:0007669"/>
    <property type="project" value="TreeGrafter"/>
</dbReference>
<keyword evidence="3" id="KW-0808">Transferase</keyword>
<protein>
    <recommendedName>
        <fullName evidence="10">Very-long-chain 3-oxoacyl-CoA synthase</fullName>
    </recommendedName>
</protein>
<reference evidence="9" key="1">
    <citation type="journal article" date="2020" name="Nature">
        <title>Giant virus diversity and host interactions through global metagenomics.</title>
        <authorList>
            <person name="Schulz F."/>
            <person name="Roux S."/>
            <person name="Paez-Espino D."/>
            <person name="Jungbluth S."/>
            <person name="Walsh D.A."/>
            <person name="Denef V.J."/>
            <person name="McMahon K.D."/>
            <person name="Konstantinidis K.T."/>
            <person name="Eloe-Fadrosh E.A."/>
            <person name="Kyrpides N.C."/>
            <person name="Woyke T."/>
        </authorList>
    </citation>
    <scope>NUCLEOTIDE SEQUENCE</scope>
    <source>
        <strain evidence="9">GVMAG-M-3300023174-111</strain>
    </source>
</reference>
<dbReference type="GO" id="GO:0005789">
    <property type="term" value="C:endoplasmic reticulum membrane"/>
    <property type="evidence" value="ECO:0007669"/>
    <property type="project" value="TreeGrafter"/>
</dbReference>
<keyword evidence="5 8" id="KW-1133">Transmembrane helix</keyword>
<dbReference type="GO" id="GO:0034626">
    <property type="term" value="P:fatty acid elongation, polyunsaturated fatty acid"/>
    <property type="evidence" value="ECO:0007669"/>
    <property type="project" value="TreeGrafter"/>
</dbReference>
<comment type="subcellular location">
    <subcellularLocation>
        <location evidence="1">Membrane</location>
        <topology evidence="1">Multi-pass membrane protein</topology>
    </subcellularLocation>
</comment>
<evidence type="ECO:0000256" key="7">
    <source>
        <dbReference type="ARBA" id="ARBA00023136"/>
    </source>
</evidence>
<proteinExistence type="predicted"/>
<keyword evidence="4 8" id="KW-0812">Transmembrane</keyword>
<feature type="transmembrane region" description="Helical" evidence="8">
    <location>
        <begin position="49"/>
        <end position="71"/>
    </location>
</feature>
<dbReference type="AlphaFoldDB" id="A0A6C0D1D8"/>
<evidence type="ECO:0000313" key="9">
    <source>
        <dbReference type="EMBL" id="QHT10876.1"/>
    </source>
</evidence>
<dbReference type="GO" id="GO:0042761">
    <property type="term" value="P:very long-chain fatty acid biosynthetic process"/>
    <property type="evidence" value="ECO:0007669"/>
    <property type="project" value="TreeGrafter"/>
</dbReference>
<keyword evidence="2" id="KW-0444">Lipid biosynthesis</keyword>
<feature type="transmembrane region" description="Helical" evidence="8">
    <location>
        <begin position="177"/>
        <end position="198"/>
    </location>
</feature>
<dbReference type="EMBL" id="MN739530">
    <property type="protein sequence ID" value="QHT10876.1"/>
    <property type="molecule type" value="Genomic_DNA"/>
</dbReference>
<keyword evidence="6" id="KW-0443">Lipid metabolism</keyword>
<dbReference type="InterPro" id="IPR002076">
    <property type="entry name" value="ELO_fam"/>
</dbReference>
<dbReference type="PANTHER" id="PTHR11157">
    <property type="entry name" value="FATTY ACID ACYL TRANSFERASE-RELATED"/>
    <property type="match status" value="1"/>
</dbReference>
<dbReference type="Pfam" id="PF01151">
    <property type="entry name" value="ELO"/>
    <property type="match status" value="1"/>
</dbReference>
<evidence type="ECO:0008006" key="10">
    <source>
        <dbReference type="Google" id="ProtNLM"/>
    </source>
</evidence>
<organism evidence="9">
    <name type="scientific">viral metagenome</name>
    <dbReference type="NCBI Taxonomy" id="1070528"/>
    <lineage>
        <taxon>unclassified sequences</taxon>
        <taxon>metagenomes</taxon>
        <taxon>organismal metagenomes</taxon>
    </lineage>
</organism>
<keyword evidence="7 8" id="KW-0472">Membrane</keyword>
<evidence type="ECO:0000256" key="2">
    <source>
        <dbReference type="ARBA" id="ARBA00022516"/>
    </source>
</evidence>
<name>A0A6C0D1D8_9ZZZZ</name>
<feature type="transmembrane region" description="Helical" evidence="8">
    <location>
        <begin position="143"/>
        <end position="165"/>
    </location>
</feature>
<sequence length="244" mass="28746">MQHQRDVEDTALALSMFVPAYATYQYMNLSKWSRTLKSTHPTIVHAFSIIHNMGLHMFSVYIFANLFGILLQHGIVRQPQYYFNIPGTRRLLYMFYLSKYYEYMDTVLLLAKGKKPIFLQKFHHCGAVIVWHLGYVFSFDGLFFASLINSGVHSVMYLYYLVSLFHEMRSYISKYKFFITSAQVGQLAFGFVALPYFYYGIESRTNQNVILVFDFYICVLLILFTKFMVDSYFPDKKIKSRDTI</sequence>
<dbReference type="GO" id="GO:0019367">
    <property type="term" value="P:fatty acid elongation, saturated fatty acid"/>
    <property type="evidence" value="ECO:0007669"/>
    <property type="project" value="TreeGrafter"/>
</dbReference>
<dbReference type="GO" id="GO:0009922">
    <property type="term" value="F:fatty acid elongase activity"/>
    <property type="evidence" value="ECO:0007669"/>
    <property type="project" value="InterPro"/>
</dbReference>
<evidence type="ECO:0000256" key="6">
    <source>
        <dbReference type="ARBA" id="ARBA00023098"/>
    </source>
</evidence>
<feature type="transmembrane region" description="Helical" evidence="8">
    <location>
        <begin position="210"/>
        <end position="229"/>
    </location>
</feature>
<accession>A0A6C0D1D8</accession>
<evidence type="ECO:0000256" key="1">
    <source>
        <dbReference type="ARBA" id="ARBA00004141"/>
    </source>
</evidence>
<feature type="transmembrane region" description="Helical" evidence="8">
    <location>
        <begin position="91"/>
        <end position="111"/>
    </location>
</feature>